<feature type="non-terminal residue" evidence="1">
    <location>
        <position position="1"/>
    </location>
</feature>
<gene>
    <name evidence="1" type="ORF">HFQ381_LOCUS26264</name>
</gene>
<comment type="caution">
    <text evidence="1">The sequence shown here is derived from an EMBL/GenBank/DDBJ whole genome shotgun (WGS) entry which is preliminary data.</text>
</comment>
<dbReference type="EMBL" id="CAJOBO010003110">
    <property type="protein sequence ID" value="CAF4481118.1"/>
    <property type="molecule type" value="Genomic_DNA"/>
</dbReference>
<dbReference type="AlphaFoldDB" id="A0A820U8I0"/>
<sequence length="114" mass="13550">MTFEDQCRNISTLFSLTDIAGQYIQTRSTLDTSSNNLFKNIERLVNSLFSRHGHRVTSLLQILIELYLCLRLKYELIRSFLYLSDLFTSSQQLYDLCYKYFCTWFDEDDVMISL</sequence>
<organism evidence="1 2">
    <name type="scientific">Rotaria socialis</name>
    <dbReference type="NCBI Taxonomy" id="392032"/>
    <lineage>
        <taxon>Eukaryota</taxon>
        <taxon>Metazoa</taxon>
        <taxon>Spiralia</taxon>
        <taxon>Gnathifera</taxon>
        <taxon>Rotifera</taxon>
        <taxon>Eurotatoria</taxon>
        <taxon>Bdelloidea</taxon>
        <taxon>Philodinida</taxon>
        <taxon>Philodinidae</taxon>
        <taxon>Rotaria</taxon>
    </lineage>
</organism>
<protein>
    <submittedName>
        <fullName evidence="1">Uncharacterized protein</fullName>
    </submittedName>
</protein>
<name>A0A820U8I0_9BILA</name>
<evidence type="ECO:0000313" key="2">
    <source>
        <dbReference type="Proteomes" id="UP000663851"/>
    </source>
</evidence>
<reference evidence="1" key="1">
    <citation type="submission" date="2021-02" db="EMBL/GenBank/DDBJ databases">
        <authorList>
            <person name="Nowell W R."/>
        </authorList>
    </citation>
    <scope>NUCLEOTIDE SEQUENCE</scope>
</reference>
<accession>A0A820U8I0</accession>
<evidence type="ECO:0000313" key="1">
    <source>
        <dbReference type="EMBL" id="CAF4481118.1"/>
    </source>
</evidence>
<dbReference type="Proteomes" id="UP000663851">
    <property type="component" value="Unassembled WGS sequence"/>
</dbReference>
<proteinExistence type="predicted"/>